<keyword evidence="2" id="KW-0732">Signal</keyword>
<feature type="compositionally biased region" description="Polar residues" evidence="1">
    <location>
        <begin position="263"/>
        <end position="283"/>
    </location>
</feature>
<dbReference type="OrthoDB" id="10361520at2759"/>
<gene>
    <name evidence="3" type="ORF">CRM22_006213</name>
</gene>
<protein>
    <submittedName>
        <fullName evidence="3">Uncharacterized protein</fullName>
    </submittedName>
</protein>
<evidence type="ECO:0000313" key="4">
    <source>
        <dbReference type="Proteomes" id="UP000308267"/>
    </source>
</evidence>
<dbReference type="EMBL" id="SJOL01006610">
    <property type="protein sequence ID" value="TGZ64776.1"/>
    <property type="molecule type" value="Genomic_DNA"/>
</dbReference>
<feature type="region of interest" description="Disordered" evidence="1">
    <location>
        <begin position="234"/>
        <end position="336"/>
    </location>
</feature>
<feature type="chain" id="PRO_5020527788" evidence="2">
    <location>
        <begin position="19"/>
        <end position="394"/>
    </location>
</feature>
<accession>A0A4S2LNV2</accession>
<proteinExistence type="predicted"/>
<organism evidence="3 4">
    <name type="scientific">Opisthorchis felineus</name>
    <dbReference type="NCBI Taxonomy" id="147828"/>
    <lineage>
        <taxon>Eukaryota</taxon>
        <taxon>Metazoa</taxon>
        <taxon>Spiralia</taxon>
        <taxon>Lophotrochozoa</taxon>
        <taxon>Platyhelminthes</taxon>
        <taxon>Trematoda</taxon>
        <taxon>Digenea</taxon>
        <taxon>Opisthorchiida</taxon>
        <taxon>Opisthorchiata</taxon>
        <taxon>Opisthorchiidae</taxon>
        <taxon>Opisthorchis</taxon>
    </lineage>
</organism>
<feature type="signal peptide" evidence="2">
    <location>
        <begin position="1"/>
        <end position="18"/>
    </location>
</feature>
<evidence type="ECO:0000256" key="2">
    <source>
        <dbReference type="SAM" id="SignalP"/>
    </source>
</evidence>
<feature type="compositionally biased region" description="Polar residues" evidence="1">
    <location>
        <begin position="240"/>
        <end position="250"/>
    </location>
</feature>
<comment type="caution">
    <text evidence="3">The sequence shown here is derived from an EMBL/GenBank/DDBJ whole genome shotgun (WGS) entry which is preliminary data.</text>
</comment>
<dbReference type="Proteomes" id="UP000308267">
    <property type="component" value="Unassembled WGS sequence"/>
</dbReference>
<feature type="region of interest" description="Disordered" evidence="1">
    <location>
        <begin position="48"/>
        <end position="76"/>
    </location>
</feature>
<evidence type="ECO:0000256" key="1">
    <source>
        <dbReference type="SAM" id="MobiDB-lite"/>
    </source>
</evidence>
<keyword evidence="4" id="KW-1185">Reference proteome</keyword>
<evidence type="ECO:0000313" key="3">
    <source>
        <dbReference type="EMBL" id="TGZ64776.1"/>
    </source>
</evidence>
<feature type="compositionally biased region" description="Polar residues" evidence="1">
    <location>
        <begin position="321"/>
        <end position="336"/>
    </location>
</feature>
<feature type="compositionally biased region" description="Polar residues" evidence="1">
    <location>
        <begin position="48"/>
        <end position="61"/>
    </location>
</feature>
<name>A0A4S2LNV2_OPIFE</name>
<dbReference type="AlphaFoldDB" id="A0A4S2LNV2"/>
<sequence length="394" mass="44448">MAASYISSIVFIFFLAQAAYPADFEELQSSEDDTHKCSCPRKTNFSSDNSHFTGTKSTESANENDRSKKGWTRRTSDSQVLESGGCALYLEFSDQTDGTNSISNLDRHGDRRGIDKPLNSERTKCLVRLFEEGITNPKETRLKKPTKKGSTGLRWHVAKWKALKNIEQIEFKGLKYLKTFGINYNSEQLKLTLEVPKTDTVFCFQKCNLALEKDMLIFSAPVKTNFTRQFDHTEDDVSDFDTSGNISNPRNFLDGKSGEEHNPGQSLNGSQLDSTNLQPMNRNTLDDTYANNEDIFATEYSTERKFPPTEVTEERKKAFHQTPQAQPDNKQLASTETLSQGNQSFDTEEYGTVWKVDSIQQTPNGSDDHRAASTSLQLVETIETTSEILKQEAN</sequence>
<reference evidence="3 4" key="1">
    <citation type="journal article" date="2019" name="BMC Genomics">
        <title>New insights from Opisthorchis felineus genome: update on genomics of the epidemiologically important liver flukes.</title>
        <authorList>
            <person name="Ershov N.I."/>
            <person name="Mordvinov V.A."/>
            <person name="Prokhortchouk E.B."/>
            <person name="Pakharukova M.Y."/>
            <person name="Gunbin K.V."/>
            <person name="Ustyantsev K."/>
            <person name="Genaev M.A."/>
            <person name="Blinov A.G."/>
            <person name="Mazur A."/>
            <person name="Boulygina E."/>
            <person name="Tsygankova S."/>
            <person name="Khrameeva E."/>
            <person name="Chekanov N."/>
            <person name="Fan G."/>
            <person name="Xiao A."/>
            <person name="Zhang H."/>
            <person name="Xu X."/>
            <person name="Yang H."/>
            <person name="Solovyev V."/>
            <person name="Lee S.M."/>
            <person name="Liu X."/>
            <person name="Afonnikov D.A."/>
            <person name="Skryabin K.G."/>
        </authorList>
    </citation>
    <scope>NUCLEOTIDE SEQUENCE [LARGE SCALE GENOMIC DNA]</scope>
    <source>
        <strain evidence="3">AK-0245</strain>
        <tissue evidence="3">Whole organism</tissue>
    </source>
</reference>
<feature type="compositionally biased region" description="Basic and acidic residues" evidence="1">
    <location>
        <begin position="301"/>
        <end position="316"/>
    </location>
</feature>